<name>A0A8S5TZ83_9CAUD</name>
<accession>A0A8S5TZ83</accession>
<protein>
    <submittedName>
        <fullName evidence="1">Uncharacterized protein</fullName>
    </submittedName>
</protein>
<evidence type="ECO:0000313" key="1">
    <source>
        <dbReference type="EMBL" id="DAF87513.1"/>
    </source>
</evidence>
<sequence length="45" mass="4908">MTTQKKVLATWTRTSVRGVGNSVVGTLPCHASIWRTFLDFGPISS</sequence>
<organism evidence="1">
    <name type="scientific">Siphoviridae sp. ctnPP24</name>
    <dbReference type="NCBI Taxonomy" id="2825662"/>
    <lineage>
        <taxon>Viruses</taxon>
        <taxon>Duplodnaviria</taxon>
        <taxon>Heunggongvirae</taxon>
        <taxon>Uroviricota</taxon>
        <taxon>Caudoviricetes</taxon>
    </lineage>
</organism>
<dbReference type="EMBL" id="BK015962">
    <property type="protein sequence ID" value="DAF87513.1"/>
    <property type="molecule type" value="Genomic_DNA"/>
</dbReference>
<proteinExistence type="predicted"/>
<reference evidence="1" key="1">
    <citation type="journal article" date="2021" name="Proc. Natl. Acad. Sci. U.S.A.">
        <title>A Catalog of Tens of Thousands of Viruses from Human Metagenomes Reveals Hidden Associations with Chronic Diseases.</title>
        <authorList>
            <person name="Tisza M.J."/>
            <person name="Buck C.B."/>
        </authorList>
    </citation>
    <scope>NUCLEOTIDE SEQUENCE</scope>
    <source>
        <strain evidence="1">CtnPP24</strain>
    </source>
</reference>